<proteinExistence type="predicted"/>
<dbReference type="OrthoDB" id="2444914at2759"/>
<name>A0A9N9GGX2_9GLOM</name>
<dbReference type="AlphaFoldDB" id="A0A9N9GGX2"/>
<dbReference type="PANTHER" id="PTHR45786">
    <property type="entry name" value="DNA BINDING PROTEIN-LIKE"/>
    <property type="match status" value="1"/>
</dbReference>
<dbReference type="PANTHER" id="PTHR45786:SF74">
    <property type="entry name" value="ATP-DEPENDENT DNA HELICASE"/>
    <property type="match status" value="1"/>
</dbReference>
<dbReference type="EMBL" id="CAJVQA010004566">
    <property type="protein sequence ID" value="CAG8601559.1"/>
    <property type="molecule type" value="Genomic_DNA"/>
</dbReference>
<keyword evidence="2" id="KW-1185">Reference proteome</keyword>
<reference evidence="1" key="1">
    <citation type="submission" date="2021-06" db="EMBL/GenBank/DDBJ databases">
        <authorList>
            <person name="Kallberg Y."/>
            <person name="Tangrot J."/>
            <person name="Rosling A."/>
        </authorList>
    </citation>
    <scope>NUCLEOTIDE SEQUENCE</scope>
    <source>
        <strain evidence="1">FL966</strain>
    </source>
</reference>
<evidence type="ECO:0000313" key="1">
    <source>
        <dbReference type="EMBL" id="CAG8601559.1"/>
    </source>
</evidence>
<protein>
    <submittedName>
        <fullName evidence="1">3641_t:CDS:1</fullName>
    </submittedName>
</protein>
<dbReference type="Proteomes" id="UP000789759">
    <property type="component" value="Unassembled WGS sequence"/>
</dbReference>
<accession>A0A9N9GGX2</accession>
<comment type="caution">
    <text evidence="1">The sequence shown here is derived from an EMBL/GenBank/DDBJ whole genome shotgun (WGS) entry which is preliminary data.</text>
</comment>
<evidence type="ECO:0000313" key="2">
    <source>
        <dbReference type="Proteomes" id="UP000789759"/>
    </source>
</evidence>
<gene>
    <name evidence="1" type="ORF">CPELLU_LOCUS7016</name>
</gene>
<sequence>MNIIPKLNLSILSELQCMLHYTNPYCRIFRQVRDIVSSNQSVNLKMVITDNKTKDPRHYNTLSATEVAIIMIEDGQEADVHHCDIVHYLHNSKMQRISEIHHTYELLHYVLIFPRGKNSWHPNISRTHISFSLSINDFANIDALIINDEEKISTRKYVTAMNYFAYCLHLGHPNEPIVLHLFGRLFQQ</sequence>
<organism evidence="1 2">
    <name type="scientific">Cetraspora pellucida</name>
    <dbReference type="NCBI Taxonomy" id="1433469"/>
    <lineage>
        <taxon>Eukaryota</taxon>
        <taxon>Fungi</taxon>
        <taxon>Fungi incertae sedis</taxon>
        <taxon>Mucoromycota</taxon>
        <taxon>Glomeromycotina</taxon>
        <taxon>Glomeromycetes</taxon>
        <taxon>Diversisporales</taxon>
        <taxon>Gigasporaceae</taxon>
        <taxon>Cetraspora</taxon>
    </lineage>
</organism>